<reference evidence="10" key="2">
    <citation type="submission" date="2024-01" db="EMBL/GenBank/DDBJ databases">
        <title>Comparative genomics of Cryptococcus and Kwoniella reveals pathogenesis evolution and contrasting modes of karyotype evolution via chromosome fusion or intercentromeric recombination.</title>
        <authorList>
            <person name="Coelho M.A."/>
            <person name="David-Palma M."/>
            <person name="Shea T."/>
            <person name="Bowers K."/>
            <person name="McGinley-Smith S."/>
            <person name="Mohammad A.W."/>
            <person name="Gnirke A."/>
            <person name="Yurkov A.M."/>
            <person name="Nowrousian M."/>
            <person name="Sun S."/>
            <person name="Cuomo C.A."/>
            <person name="Heitman J."/>
        </authorList>
    </citation>
    <scope>NUCLEOTIDE SEQUENCE</scope>
    <source>
        <strain evidence="10">CBS 12478</strain>
    </source>
</reference>
<feature type="compositionally biased region" description="Low complexity" evidence="8">
    <location>
        <begin position="93"/>
        <end position="108"/>
    </location>
</feature>
<dbReference type="GO" id="GO:0006508">
    <property type="term" value="P:proteolysis"/>
    <property type="evidence" value="ECO:0007669"/>
    <property type="project" value="UniProtKB-KW"/>
</dbReference>
<reference evidence="10" key="1">
    <citation type="submission" date="2017-08" db="EMBL/GenBank/DDBJ databases">
        <authorList>
            <person name="Cuomo C."/>
            <person name="Billmyre B."/>
            <person name="Heitman J."/>
        </authorList>
    </citation>
    <scope>NUCLEOTIDE SEQUENCE</scope>
    <source>
        <strain evidence="10">CBS 12478</strain>
    </source>
</reference>
<dbReference type="PROSITE" id="PS50235">
    <property type="entry name" value="USP_3"/>
    <property type="match status" value="1"/>
</dbReference>
<dbReference type="PROSITE" id="PS00973">
    <property type="entry name" value="USP_2"/>
    <property type="match status" value="1"/>
</dbReference>
<dbReference type="GO" id="GO:0004843">
    <property type="term" value="F:cysteine-type deubiquitinase activity"/>
    <property type="evidence" value="ECO:0007669"/>
    <property type="project" value="UniProtKB-EC"/>
</dbReference>
<evidence type="ECO:0000313" key="11">
    <source>
        <dbReference type="Proteomes" id="UP000322225"/>
    </source>
</evidence>
<evidence type="ECO:0000256" key="3">
    <source>
        <dbReference type="ARBA" id="ARBA00012759"/>
    </source>
</evidence>
<evidence type="ECO:0000256" key="7">
    <source>
        <dbReference type="ARBA" id="ARBA00022807"/>
    </source>
</evidence>
<dbReference type="PANTHER" id="PTHR24006">
    <property type="entry name" value="UBIQUITIN CARBOXYL-TERMINAL HYDROLASE"/>
    <property type="match status" value="1"/>
</dbReference>
<dbReference type="InterPro" id="IPR038765">
    <property type="entry name" value="Papain-like_cys_pep_sf"/>
</dbReference>
<dbReference type="InterPro" id="IPR050164">
    <property type="entry name" value="Peptidase_C19"/>
</dbReference>
<dbReference type="PANTHER" id="PTHR24006:SF888">
    <property type="entry name" value="UBIQUITIN CARBOXYL-TERMINAL HYDROLASE 30"/>
    <property type="match status" value="1"/>
</dbReference>
<evidence type="ECO:0000313" key="10">
    <source>
        <dbReference type="EMBL" id="WWD16061.1"/>
    </source>
</evidence>
<dbReference type="Gene3D" id="3.90.70.10">
    <property type="entry name" value="Cysteine proteinases"/>
    <property type="match status" value="1"/>
</dbReference>
<organism evidence="10 11">
    <name type="scientific">Kwoniella shandongensis</name>
    <dbReference type="NCBI Taxonomy" id="1734106"/>
    <lineage>
        <taxon>Eukaryota</taxon>
        <taxon>Fungi</taxon>
        <taxon>Dikarya</taxon>
        <taxon>Basidiomycota</taxon>
        <taxon>Agaricomycotina</taxon>
        <taxon>Tremellomycetes</taxon>
        <taxon>Tremellales</taxon>
        <taxon>Cryptococcaceae</taxon>
        <taxon>Kwoniella</taxon>
    </lineage>
</organism>
<keyword evidence="11" id="KW-1185">Reference proteome</keyword>
<sequence>MDDFVSFPEMLDLAPFLAPNRQDYKVTKTANGPKATYMDWPNPDQGPELEPVMYRLYAVVVHMGTMIGGHYIAYCLVDPEQMFGPNHNLSEQAPTTATESASISSEPSQNGTSTESGSASQNGQKKDRRIWCFCSDTSIRTATLDEVLNARAYLCFYEKVTSS</sequence>
<dbReference type="Proteomes" id="UP000322225">
    <property type="component" value="Chromosome 1"/>
</dbReference>
<evidence type="ECO:0000259" key="9">
    <source>
        <dbReference type="PROSITE" id="PS50235"/>
    </source>
</evidence>
<dbReference type="InterPro" id="IPR001394">
    <property type="entry name" value="Peptidase_C19_UCH"/>
</dbReference>
<dbReference type="EC" id="3.4.19.12" evidence="3"/>
<dbReference type="InterPro" id="IPR018200">
    <property type="entry name" value="USP_CS"/>
</dbReference>
<protein>
    <recommendedName>
        <fullName evidence="3">ubiquitinyl hydrolase 1</fullName>
        <ecNumber evidence="3">3.4.19.12</ecNumber>
    </recommendedName>
</protein>
<dbReference type="GO" id="GO:0005829">
    <property type="term" value="C:cytosol"/>
    <property type="evidence" value="ECO:0007669"/>
    <property type="project" value="TreeGrafter"/>
</dbReference>
<comment type="similarity">
    <text evidence="2">Belongs to the peptidase C19 family.</text>
</comment>
<gene>
    <name evidence="10" type="ORF">CI109_100486</name>
</gene>
<dbReference type="KEGG" id="ksn:43586969"/>
<keyword evidence="5" id="KW-0833">Ubl conjugation pathway</keyword>
<dbReference type="SUPFAM" id="SSF54001">
    <property type="entry name" value="Cysteine proteinases"/>
    <property type="match status" value="1"/>
</dbReference>
<dbReference type="InterPro" id="IPR028889">
    <property type="entry name" value="USP"/>
</dbReference>
<keyword evidence="6" id="KW-0378">Hydrolase</keyword>
<proteinExistence type="inferred from homology"/>
<dbReference type="GO" id="GO:0005634">
    <property type="term" value="C:nucleus"/>
    <property type="evidence" value="ECO:0007669"/>
    <property type="project" value="TreeGrafter"/>
</dbReference>
<evidence type="ECO:0000256" key="2">
    <source>
        <dbReference type="ARBA" id="ARBA00009085"/>
    </source>
</evidence>
<dbReference type="EMBL" id="CP144051">
    <property type="protein sequence ID" value="WWD16061.1"/>
    <property type="molecule type" value="Genomic_DNA"/>
</dbReference>
<name>A0AAJ8MUZ3_9TREE</name>
<feature type="region of interest" description="Disordered" evidence="8">
    <location>
        <begin position="86"/>
        <end position="122"/>
    </location>
</feature>
<keyword evidence="4" id="KW-0645">Protease</keyword>
<evidence type="ECO:0000256" key="1">
    <source>
        <dbReference type="ARBA" id="ARBA00000707"/>
    </source>
</evidence>
<evidence type="ECO:0000256" key="4">
    <source>
        <dbReference type="ARBA" id="ARBA00022670"/>
    </source>
</evidence>
<evidence type="ECO:0000256" key="5">
    <source>
        <dbReference type="ARBA" id="ARBA00022786"/>
    </source>
</evidence>
<dbReference type="AlphaFoldDB" id="A0AAJ8MUZ3"/>
<dbReference type="RefSeq" id="XP_031862658.2">
    <property type="nucleotide sequence ID" value="XM_032002851.2"/>
</dbReference>
<dbReference type="Pfam" id="PF00443">
    <property type="entry name" value="UCH"/>
    <property type="match status" value="1"/>
</dbReference>
<feature type="domain" description="USP" evidence="9">
    <location>
        <begin position="1"/>
        <end position="160"/>
    </location>
</feature>
<dbReference type="GO" id="GO:0016579">
    <property type="term" value="P:protein deubiquitination"/>
    <property type="evidence" value="ECO:0007669"/>
    <property type="project" value="InterPro"/>
</dbReference>
<keyword evidence="7" id="KW-0788">Thiol protease</keyword>
<evidence type="ECO:0000256" key="8">
    <source>
        <dbReference type="SAM" id="MobiDB-lite"/>
    </source>
</evidence>
<accession>A0AAJ8MUZ3</accession>
<feature type="compositionally biased region" description="Polar residues" evidence="8">
    <location>
        <begin position="109"/>
        <end position="122"/>
    </location>
</feature>
<comment type="catalytic activity">
    <reaction evidence="1">
        <text>Thiol-dependent hydrolysis of ester, thioester, amide, peptide and isopeptide bonds formed by the C-terminal Gly of ubiquitin (a 76-residue protein attached to proteins as an intracellular targeting signal).</text>
        <dbReference type="EC" id="3.4.19.12"/>
    </reaction>
</comment>
<evidence type="ECO:0000256" key="6">
    <source>
        <dbReference type="ARBA" id="ARBA00022801"/>
    </source>
</evidence>
<dbReference type="GeneID" id="43586969"/>